<feature type="transmembrane region" description="Helical" evidence="6">
    <location>
        <begin position="349"/>
        <end position="374"/>
    </location>
</feature>
<feature type="transmembrane region" description="Helical" evidence="6">
    <location>
        <begin position="159"/>
        <end position="180"/>
    </location>
</feature>
<keyword evidence="4 6" id="KW-1133">Transmembrane helix</keyword>
<name>A0A378ZPC6_9HYPH</name>
<evidence type="ECO:0000313" key="7">
    <source>
        <dbReference type="EMBL" id="SUA99135.1"/>
    </source>
</evidence>
<keyword evidence="2" id="KW-1003">Cell membrane</keyword>
<evidence type="ECO:0000256" key="4">
    <source>
        <dbReference type="ARBA" id="ARBA00022989"/>
    </source>
</evidence>
<gene>
    <name evidence="7" type="primary">rfbX</name>
    <name evidence="7" type="ORF">NCTC13350_00027</name>
</gene>
<protein>
    <submittedName>
        <fullName evidence="7">O-antigen transporter</fullName>
    </submittedName>
</protein>
<feature type="transmembrane region" description="Helical" evidence="6">
    <location>
        <begin position="187"/>
        <end position="210"/>
    </location>
</feature>
<evidence type="ECO:0000256" key="3">
    <source>
        <dbReference type="ARBA" id="ARBA00022692"/>
    </source>
</evidence>
<dbReference type="OrthoDB" id="103403at2"/>
<feature type="transmembrane region" description="Helical" evidence="6">
    <location>
        <begin position="381"/>
        <end position="401"/>
    </location>
</feature>
<evidence type="ECO:0000256" key="6">
    <source>
        <dbReference type="SAM" id="Phobius"/>
    </source>
</evidence>
<feature type="transmembrane region" description="Helical" evidence="6">
    <location>
        <begin position="97"/>
        <end position="123"/>
    </location>
</feature>
<dbReference type="InterPro" id="IPR050833">
    <property type="entry name" value="Poly_Biosynth_Transport"/>
</dbReference>
<dbReference type="PANTHER" id="PTHR30250:SF11">
    <property type="entry name" value="O-ANTIGEN TRANSPORTER-RELATED"/>
    <property type="match status" value="1"/>
</dbReference>
<reference evidence="7 8" key="1">
    <citation type="submission" date="2018-06" db="EMBL/GenBank/DDBJ databases">
        <authorList>
            <consortium name="Pathogen Informatics"/>
            <person name="Doyle S."/>
        </authorList>
    </citation>
    <scope>NUCLEOTIDE SEQUENCE [LARGE SCALE GENOMIC DNA]</scope>
    <source>
        <strain evidence="7 8">NCTC13350</strain>
    </source>
</reference>
<dbReference type="AlphaFoldDB" id="A0A378ZPC6"/>
<organism evidence="7 8">
    <name type="scientific">Pannonibacter phragmitetus</name>
    <dbReference type="NCBI Taxonomy" id="121719"/>
    <lineage>
        <taxon>Bacteria</taxon>
        <taxon>Pseudomonadati</taxon>
        <taxon>Pseudomonadota</taxon>
        <taxon>Alphaproteobacteria</taxon>
        <taxon>Hyphomicrobiales</taxon>
        <taxon>Stappiaceae</taxon>
        <taxon>Pannonibacter</taxon>
    </lineage>
</organism>
<feature type="transmembrane region" description="Helical" evidence="6">
    <location>
        <begin position="59"/>
        <end position="77"/>
    </location>
</feature>
<dbReference type="PANTHER" id="PTHR30250">
    <property type="entry name" value="PST FAMILY PREDICTED COLANIC ACID TRANSPORTER"/>
    <property type="match status" value="1"/>
</dbReference>
<proteinExistence type="predicted"/>
<evidence type="ECO:0000256" key="1">
    <source>
        <dbReference type="ARBA" id="ARBA00004651"/>
    </source>
</evidence>
<dbReference type="GO" id="GO:0005886">
    <property type="term" value="C:plasma membrane"/>
    <property type="evidence" value="ECO:0007669"/>
    <property type="project" value="UniProtKB-SubCell"/>
</dbReference>
<feature type="transmembrane region" description="Helical" evidence="6">
    <location>
        <begin position="130"/>
        <end position="147"/>
    </location>
</feature>
<evidence type="ECO:0000313" key="8">
    <source>
        <dbReference type="Proteomes" id="UP000255000"/>
    </source>
</evidence>
<feature type="transmembrane region" description="Helical" evidence="6">
    <location>
        <begin position="407"/>
        <end position="426"/>
    </location>
</feature>
<dbReference type="Proteomes" id="UP000255000">
    <property type="component" value="Unassembled WGS sequence"/>
</dbReference>
<feature type="transmembrane region" description="Helical" evidence="6">
    <location>
        <begin position="26"/>
        <end position="47"/>
    </location>
</feature>
<feature type="transmembrane region" description="Helical" evidence="6">
    <location>
        <begin position="316"/>
        <end position="337"/>
    </location>
</feature>
<accession>A0A378ZPC6</accession>
<evidence type="ECO:0000256" key="5">
    <source>
        <dbReference type="ARBA" id="ARBA00023136"/>
    </source>
</evidence>
<feature type="transmembrane region" description="Helical" evidence="6">
    <location>
        <begin position="249"/>
        <end position="268"/>
    </location>
</feature>
<keyword evidence="5 6" id="KW-0472">Membrane</keyword>
<evidence type="ECO:0000256" key="2">
    <source>
        <dbReference type="ARBA" id="ARBA00022475"/>
    </source>
</evidence>
<comment type="subcellular location">
    <subcellularLocation>
        <location evidence="1">Cell membrane</location>
        <topology evidence="1">Multi-pass membrane protein</topology>
    </subcellularLocation>
</comment>
<sequence>MTKTPKPAPERPARRFLPSGRALTNIGSLASIQVFNAFAPLIAYPFVLAMVGQESFAQVVVAEAIALFLLSFVLYSFEVDGVAAIVGLKPETDGDAISAAFVPIIILRLCFYCLGLSVLQIVLTFVHPELRILVLGWSLISLSYALQPNWLFQGLEHNMPLAVCVTLSRIGALATVFLLIRAQEDAVLLPFILGSWYLAGAICALSYAVIKFKIRPRAVSFSQLTRMIWHGKEVYLNSVATGFYRDSNVLILSSLGVPAAGIASYSLAEKLTKALQAAMRPLNQFFFPRALAIAREEGAPSPRALRRILAITMPQIAVAVVLIAGGAAGYLIFAPFVPALQRIDDLDVVFHLTLIMAVSVLPGVSVFMLGIAGLNSLGARGYLLMALLLAAAVSVLANLALIPYLGALASAICFVFSETLLLIVIVRRYLLKGKSAAGAL</sequence>
<dbReference type="Pfam" id="PF01943">
    <property type="entry name" value="Polysacc_synt"/>
    <property type="match status" value="1"/>
</dbReference>
<dbReference type="EMBL" id="UGSK01000001">
    <property type="protein sequence ID" value="SUA99135.1"/>
    <property type="molecule type" value="Genomic_DNA"/>
</dbReference>
<keyword evidence="3 6" id="KW-0812">Transmembrane</keyword>
<dbReference type="RefSeq" id="WP_019964218.1">
    <property type="nucleotide sequence ID" value="NZ_UGSK01000001.1"/>
</dbReference>
<dbReference type="InterPro" id="IPR002797">
    <property type="entry name" value="Polysacc_synth"/>
</dbReference>